<feature type="domain" description="N-acetyltransferase" evidence="1">
    <location>
        <begin position="12"/>
        <end position="179"/>
    </location>
</feature>
<organism evidence="2">
    <name type="scientific">bioreactor metagenome</name>
    <dbReference type="NCBI Taxonomy" id="1076179"/>
    <lineage>
        <taxon>unclassified sequences</taxon>
        <taxon>metagenomes</taxon>
        <taxon>ecological metagenomes</taxon>
    </lineage>
</organism>
<dbReference type="PANTHER" id="PTHR43415:SF3">
    <property type="entry name" value="GNAT-FAMILY ACETYLTRANSFERASE"/>
    <property type="match status" value="1"/>
</dbReference>
<dbReference type="PROSITE" id="PS51186">
    <property type="entry name" value="GNAT"/>
    <property type="match status" value="1"/>
</dbReference>
<dbReference type="EMBL" id="VSSQ01040273">
    <property type="protein sequence ID" value="MPM93472.1"/>
    <property type="molecule type" value="Genomic_DNA"/>
</dbReference>
<dbReference type="GO" id="GO:0016747">
    <property type="term" value="F:acyltransferase activity, transferring groups other than amino-acyl groups"/>
    <property type="evidence" value="ECO:0007669"/>
    <property type="project" value="InterPro"/>
</dbReference>
<sequence length="182" mass="20000">MSDHILKDGRTLILRDPTLSDAQEMIDYLKTVGGETDFLLADENGIEGLTLEGEQGWITSTLTTPNTKMFVGTIDGEIVLVCDVRAAGRSRIAHVGGVAISIKRDFWHLGIGSIAMQAMIDFAKSTGVLRVLSLEVRAGNERAIALYQRFGFAEVGRHKGRINVRGSYYDEILMDLDLTQQA</sequence>
<reference evidence="2" key="1">
    <citation type="submission" date="2019-08" db="EMBL/GenBank/DDBJ databases">
        <authorList>
            <person name="Kucharzyk K."/>
            <person name="Murdoch R.W."/>
            <person name="Higgins S."/>
            <person name="Loffler F."/>
        </authorList>
    </citation>
    <scope>NUCLEOTIDE SEQUENCE</scope>
</reference>
<dbReference type="InterPro" id="IPR000182">
    <property type="entry name" value="GNAT_dom"/>
</dbReference>
<gene>
    <name evidence="2" type="ORF">SDC9_140609</name>
</gene>
<dbReference type="AlphaFoldDB" id="A0A645DYR1"/>
<dbReference type="PANTHER" id="PTHR43415">
    <property type="entry name" value="SPERMIDINE N(1)-ACETYLTRANSFERASE"/>
    <property type="match status" value="1"/>
</dbReference>
<comment type="caution">
    <text evidence="2">The sequence shown here is derived from an EMBL/GenBank/DDBJ whole genome shotgun (WGS) entry which is preliminary data.</text>
</comment>
<accession>A0A645DYR1</accession>
<dbReference type="Gene3D" id="3.40.630.30">
    <property type="match status" value="1"/>
</dbReference>
<evidence type="ECO:0000313" key="2">
    <source>
        <dbReference type="EMBL" id="MPM93472.1"/>
    </source>
</evidence>
<dbReference type="Pfam" id="PF00583">
    <property type="entry name" value="Acetyltransf_1"/>
    <property type="match status" value="1"/>
</dbReference>
<evidence type="ECO:0000259" key="1">
    <source>
        <dbReference type="PROSITE" id="PS51186"/>
    </source>
</evidence>
<proteinExistence type="predicted"/>
<protein>
    <recommendedName>
        <fullName evidence="1">N-acetyltransferase domain-containing protein</fullName>
    </recommendedName>
</protein>
<dbReference type="InterPro" id="IPR016181">
    <property type="entry name" value="Acyl_CoA_acyltransferase"/>
</dbReference>
<dbReference type="SUPFAM" id="SSF55729">
    <property type="entry name" value="Acyl-CoA N-acyltransferases (Nat)"/>
    <property type="match status" value="1"/>
</dbReference>
<name>A0A645DYR1_9ZZZZ</name>